<dbReference type="RefSeq" id="WP_135249024.1">
    <property type="nucleotide sequence ID" value="NZ_SMLK01000001.1"/>
</dbReference>
<sequence length="223" mass="23196">MGPYVEALVLRKTIGALSFDRRGGERHELLSKAAKNDVAAAYSPGLGAFFLGEAGVKAANNSLLFGESLARAVSEAGLTGAASSLLKGATVELLTNVHEHAGPNARGIGLYEVFEGGVAVCVADAGQGIVAGYVSANPGLSGLTAEQALIKALVEHKSRLPDQGRGTGYKTVANAMRSLDATLRVRSGDASLEIEGHPDDAEWLSREQVELRGFVVSLALRWA</sequence>
<keyword evidence="2" id="KW-1185">Reference proteome</keyword>
<dbReference type="Gene3D" id="3.30.565.10">
    <property type="entry name" value="Histidine kinase-like ATPase, C-terminal domain"/>
    <property type="match status" value="1"/>
</dbReference>
<dbReference type="InterPro" id="IPR036890">
    <property type="entry name" value="HATPase_C_sf"/>
</dbReference>
<dbReference type="Proteomes" id="UP000297839">
    <property type="component" value="Unassembled WGS sequence"/>
</dbReference>
<accession>A0A4Z0CEV6</accession>
<dbReference type="AlphaFoldDB" id="A0A4Z0CEV6"/>
<evidence type="ECO:0000313" key="1">
    <source>
        <dbReference type="EMBL" id="TFZ08939.1"/>
    </source>
</evidence>
<name>A0A4Z0CEV6_9BURK</name>
<dbReference type="OrthoDB" id="8910843at2"/>
<dbReference type="EMBL" id="SMLK01000001">
    <property type="protein sequence ID" value="TFZ08939.1"/>
    <property type="molecule type" value="Genomic_DNA"/>
</dbReference>
<proteinExistence type="predicted"/>
<protein>
    <submittedName>
        <fullName evidence="1">Uncharacterized protein</fullName>
    </submittedName>
</protein>
<evidence type="ECO:0000313" key="2">
    <source>
        <dbReference type="Proteomes" id="UP000297839"/>
    </source>
</evidence>
<gene>
    <name evidence="1" type="ORF">EZ216_07295</name>
</gene>
<organism evidence="1 2">
    <name type="scientific">Ramlibacter humi</name>
    <dbReference type="NCBI Taxonomy" id="2530451"/>
    <lineage>
        <taxon>Bacteria</taxon>
        <taxon>Pseudomonadati</taxon>
        <taxon>Pseudomonadota</taxon>
        <taxon>Betaproteobacteria</taxon>
        <taxon>Burkholderiales</taxon>
        <taxon>Comamonadaceae</taxon>
        <taxon>Ramlibacter</taxon>
    </lineage>
</organism>
<reference evidence="1 2" key="1">
    <citation type="submission" date="2019-03" db="EMBL/GenBank/DDBJ databases">
        <title>Ramlibacter sp. 18x22-1, whole genome shotgun sequence.</title>
        <authorList>
            <person name="Zhang X."/>
            <person name="Feng G."/>
            <person name="Zhu H."/>
        </authorList>
    </citation>
    <scope>NUCLEOTIDE SEQUENCE [LARGE SCALE GENOMIC DNA]</scope>
    <source>
        <strain evidence="1 2">18x22-1</strain>
    </source>
</reference>
<comment type="caution">
    <text evidence="1">The sequence shown here is derived from an EMBL/GenBank/DDBJ whole genome shotgun (WGS) entry which is preliminary data.</text>
</comment>